<feature type="domain" description="Glutaredoxin" evidence="2">
    <location>
        <begin position="6"/>
        <end position="63"/>
    </location>
</feature>
<proteinExistence type="inferred from homology"/>
<accession>A0A0M1P2G1</accession>
<dbReference type="OrthoDB" id="9795531at2"/>
<dbReference type="InterPro" id="IPR051548">
    <property type="entry name" value="Grx-like_ET"/>
</dbReference>
<dbReference type="SUPFAM" id="SSF52833">
    <property type="entry name" value="Thioredoxin-like"/>
    <property type="match status" value="1"/>
</dbReference>
<dbReference type="InterPro" id="IPR002109">
    <property type="entry name" value="Glutaredoxin"/>
</dbReference>
<dbReference type="PATRIC" id="fig|1705565.3.peg.2902"/>
<dbReference type="InterPro" id="IPR036249">
    <property type="entry name" value="Thioredoxin-like_sf"/>
</dbReference>
<gene>
    <name evidence="3" type="ORF">AM231_05055</name>
</gene>
<dbReference type="InterPro" id="IPR006660">
    <property type="entry name" value="Arsenate_reductase-like"/>
</dbReference>
<evidence type="ECO:0000259" key="2">
    <source>
        <dbReference type="Pfam" id="PF00462"/>
    </source>
</evidence>
<dbReference type="Gene3D" id="3.40.30.10">
    <property type="entry name" value="Glutaredoxin"/>
    <property type="match status" value="1"/>
</dbReference>
<protein>
    <submittedName>
        <fullName evidence="3">Glutaredoxin</fullName>
    </submittedName>
</protein>
<comment type="caution">
    <text evidence="3">The sequence shown here is derived from an EMBL/GenBank/DDBJ whole genome shotgun (WGS) entry which is preliminary data.</text>
</comment>
<dbReference type="AlphaFoldDB" id="A0A0M1P2G1"/>
<dbReference type="PROSITE" id="PS51353">
    <property type="entry name" value="ARSC"/>
    <property type="match status" value="1"/>
</dbReference>
<evidence type="ECO:0000256" key="1">
    <source>
        <dbReference type="PROSITE-ProRule" id="PRU01282"/>
    </source>
</evidence>
<dbReference type="Pfam" id="PF00462">
    <property type="entry name" value="Glutaredoxin"/>
    <property type="match status" value="1"/>
</dbReference>
<keyword evidence="4" id="KW-1185">Reference proteome</keyword>
<dbReference type="GO" id="GO:0045454">
    <property type="term" value="P:cell redox homeostasis"/>
    <property type="evidence" value="ECO:0007669"/>
    <property type="project" value="TreeGrafter"/>
</dbReference>
<reference evidence="4" key="1">
    <citation type="submission" date="2015-08" db="EMBL/GenBank/DDBJ databases">
        <title>Genome sequencing project for genomic taxonomy and phylogenomics of Bacillus-like bacteria.</title>
        <authorList>
            <person name="Liu B."/>
            <person name="Wang J."/>
            <person name="Zhu Y."/>
            <person name="Liu G."/>
            <person name="Chen Q."/>
            <person name="Chen Z."/>
            <person name="Lan J."/>
            <person name="Che J."/>
            <person name="Ge C."/>
            <person name="Shi H."/>
            <person name="Pan Z."/>
            <person name="Liu X."/>
        </authorList>
    </citation>
    <scope>NUCLEOTIDE SEQUENCE [LARGE SCALE GENOMIC DNA]</scope>
    <source>
        <strain evidence="4">FJAT-22460</strain>
    </source>
</reference>
<dbReference type="EMBL" id="LIUT01000001">
    <property type="protein sequence ID" value="KOR88582.1"/>
    <property type="molecule type" value="Genomic_DNA"/>
</dbReference>
<dbReference type="Proteomes" id="UP000036932">
    <property type="component" value="Unassembled WGS sequence"/>
</dbReference>
<dbReference type="PROSITE" id="PS51354">
    <property type="entry name" value="GLUTAREDOXIN_2"/>
    <property type="match status" value="1"/>
</dbReference>
<comment type="similarity">
    <text evidence="1">Belongs to the ArsC family.</text>
</comment>
<evidence type="ECO:0000313" key="3">
    <source>
        <dbReference type="EMBL" id="KOR88582.1"/>
    </source>
</evidence>
<dbReference type="PANTHER" id="PTHR34386:SF1">
    <property type="entry name" value="GLUTAREDOXIN-LIKE PROTEIN NRDH"/>
    <property type="match status" value="1"/>
</dbReference>
<name>A0A0M1P2G1_9BACL</name>
<organism evidence="3 4">
    <name type="scientific">Paenibacillus solani</name>
    <dbReference type="NCBI Taxonomy" id="1705565"/>
    <lineage>
        <taxon>Bacteria</taxon>
        <taxon>Bacillati</taxon>
        <taxon>Bacillota</taxon>
        <taxon>Bacilli</taxon>
        <taxon>Bacillales</taxon>
        <taxon>Paenibacillaceae</taxon>
        <taxon>Paenibacillus</taxon>
    </lineage>
</organism>
<sequence length="79" mass="9176">MTASLKIYTIPTCSDCQHAKRYFKEQQVPYTEYDCTQNPDYAEEVRQLTGKQMVPTIVIDDKVFVGFADNLPEIRELLK</sequence>
<dbReference type="GO" id="GO:0009055">
    <property type="term" value="F:electron transfer activity"/>
    <property type="evidence" value="ECO:0007669"/>
    <property type="project" value="TreeGrafter"/>
</dbReference>
<evidence type="ECO:0000313" key="4">
    <source>
        <dbReference type="Proteomes" id="UP000036932"/>
    </source>
</evidence>
<dbReference type="PANTHER" id="PTHR34386">
    <property type="entry name" value="GLUTAREDOXIN"/>
    <property type="match status" value="1"/>
</dbReference>
<dbReference type="RefSeq" id="WP_053488922.1">
    <property type="nucleotide sequence ID" value="NZ_LIUT01000001.1"/>
</dbReference>
<dbReference type="CDD" id="cd02976">
    <property type="entry name" value="NrdH"/>
    <property type="match status" value="1"/>
</dbReference>